<feature type="compositionally biased region" description="Basic and acidic residues" evidence="2">
    <location>
        <begin position="175"/>
        <end position="213"/>
    </location>
</feature>
<gene>
    <name evidence="3" type="ORF">E3N88_32039</name>
</gene>
<organism evidence="3 4">
    <name type="scientific">Mikania micrantha</name>
    <name type="common">bitter vine</name>
    <dbReference type="NCBI Taxonomy" id="192012"/>
    <lineage>
        <taxon>Eukaryota</taxon>
        <taxon>Viridiplantae</taxon>
        <taxon>Streptophyta</taxon>
        <taxon>Embryophyta</taxon>
        <taxon>Tracheophyta</taxon>
        <taxon>Spermatophyta</taxon>
        <taxon>Magnoliopsida</taxon>
        <taxon>eudicotyledons</taxon>
        <taxon>Gunneridae</taxon>
        <taxon>Pentapetalae</taxon>
        <taxon>asterids</taxon>
        <taxon>campanulids</taxon>
        <taxon>Asterales</taxon>
        <taxon>Asteraceae</taxon>
        <taxon>Asteroideae</taxon>
        <taxon>Heliantheae alliance</taxon>
        <taxon>Eupatorieae</taxon>
        <taxon>Mikania</taxon>
    </lineage>
</organism>
<evidence type="ECO:0000313" key="3">
    <source>
        <dbReference type="EMBL" id="KAD3336520.1"/>
    </source>
</evidence>
<keyword evidence="1" id="KW-0175">Coiled coil</keyword>
<comment type="caution">
    <text evidence="3">The sequence shown here is derived from an EMBL/GenBank/DDBJ whole genome shotgun (WGS) entry which is preliminary data.</text>
</comment>
<sequence length="265" mass="29984">MNPEVELVVEPIRFCFGDHRAYNVTKTSVIIFDQSFMLDNLGLLKLGSILGLSKPIPAALNTSWRALEQLIMLLFCDFEPLRYPKQKQGIKLSIVTAERATAEATETVSVKKANMEARLEAERVAAQRVQTEARERKSVERAQCAAREAKEKEAREKERIDVAKAQTEARPQMEACKRPKDRVEQTAPDAQEKEAQEKERVAAKAQTEARRRAERAAVERAAAEARKRAATKACEKASMEARLKAERVAMQRAQIEARERPRERA</sequence>
<feature type="region of interest" description="Disordered" evidence="2">
    <location>
        <begin position="166"/>
        <end position="213"/>
    </location>
</feature>
<accession>A0A5N6M7D4</accession>
<dbReference type="Proteomes" id="UP000326396">
    <property type="component" value="Linkage Group LG6"/>
</dbReference>
<evidence type="ECO:0000313" key="4">
    <source>
        <dbReference type="Proteomes" id="UP000326396"/>
    </source>
</evidence>
<feature type="coiled-coil region" evidence="1">
    <location>
        <begin position="112"/>
        <end position="166"/>
    </location>
</feature>
<evidence type="ECO:0000256" key="2">
    <source>
        <dbReference type="SAM" id="MobiDB-lite"/>
    </source>
</evidence>
<keyword evidence="4" id="KW-1185">Reference proteome</keyword>
<evidence type="ECO:0000256" key="1">
    <source>
        <dbReference type="SAM" id="Coils"/>
    </source>
</evidence>
<name>A0A5N6M7D4_9ASTR</name>
<proteinExistence type="predicted"/>
<protein>
    <submittedName>
        <fullName evidence="3">Uncharacterized protein</fullName>
    </submittedName>
</protein>
<reference evidence="3 4" key="1">
    <citation type="submission" date="2019-05" db="EMBL/GenBank/DDBJ databases">
        <title>Mikania micrantha, genome provides insights into the molecular mechanism of rapid growth.</title>
        <authorList>
            <person name="Liu B."/>
        </authorList>
    </citation>
    <scope>NUCLEOTIDE SEQUENCE [LARGE SCALE GENOMIC DNA]</scope>
    <source>
        <strain evidence="3">NLD-2019</strain>
        <tissue evidence="3">Leaf</tissue>
    </source>
</reference>
<dbReference type="EMBL" id="SZYD01000016">
    <property type="protein sequence ID" value="KAD3336520.1"/>
    <property type="molecule type" value="Genomic_DNA"/>
</dbReference>
<dbReference type="AlphaFoldDB" id="A0A5N6M7D4"/>